<feature type="transmembrane region" description="Helical" evidence="1">
    <location>
        <begin position="335"/>
        <end position="357"/>
    </location>
</feature>
<evidence type="ECO:0000259" key="2">
    <source>
        <dbReference type="Pfam" id="PF20047"/>
    </source>
</evidence>
<dbReference type="AlphaFoldDB" id="A0A6M0Q719"/>
<evidence type="ECO:0000313" key="3">
    <source>
        <dbReference type="EMBL" id="NEY72134.1"/>
    </source>
</evidence>
<feature type="transmembrane region" description="Helical" evidence="1">
    <location>
        <begin position="107"/>
        <end position="135"/>
    </location>
</feature>
<feature type="transmembrane region" description="Helical" evidence="1">
    <location>
        <begin position="277"/>
        <end position="295"/>
    </location>
</feature>
<accession>A0A6M0Q719</accession>
<dbReference type="RefSeq" id="WP_163179600.1">
    <property type="nucleotide sequence ID" value="NZ_JAAIWM010000003.1"/>
</dbReference>
<dbReference type="Proteomes" id="UP000481043">
    <property type="component" value="Unassembled WGS sequence"/>
</dbReference>
<feature type="domain" description="DUF6449" evidence="2">
    <location>
        <begin position="432"/>
        <end position="531"/>
    </location>
</feature>
<evidence type="ECO:0000313" key="4">
    <source>
        <dbReference type="Proteomes" id="UP000481043"/>
    </source>
</evidence>
<dbReference type="Pfam" id="PF20047">
    <property type="entry name" value="DUF6449"/>
    <property type="match status" value="1"/>
</dbReference>
<proteinExistence type="predicted"/>
<keyword evidence="1" id="KW-1133">Transmembrane helix</keyword>
<protein>
    <recommendedName>
        <fullName evidence="2">DUF6449 domain-containing protein</fullName>
    </recommendedName>
</protein>
<dbReference type="InterPro" id="IPR045611">
    <property type="entry name" value="DUF6449"/>
</dbReference>
<feature type="transmembrane region" description="Helical" evidence="1">
    <location>
        <begin position="301"/>
        <end position="323"/>
    </location>
</feature>
<gene>
    <name evidence="3" type="ORF">G4D63_10395</name>
</gene>
<name>A0A6M0Q719_9BACI</name>
<keyword evidence="1" id="KW-0472">Membrane</keyword>
<reference evidence="3 4" key="1">
    <citation type="submission" date="2020-02" db="EMBL/GenBank/DDBJ databases">
        <title>Bacillus aquiflavi sp. nov., isolated from yellow water of strong flavor Chinese baijiu in Yibin region of China.</title>
        <authorList>
            <person name="Xie J."/>
        </authorList>
    </citation>
    <scope>NUCLEOTIDE SEQUENCE [LARGE SCALE GENOMIC DNA]</scope>
    <source>
        <strain evidence="3 4">SA4</strain>
    </source>
</reference>
<feature type="transmembrane region" description="Helical" evidence="1">
    <location>
        <begin position="21"/>
        <end position="43"/>
    </location>
</feature>
<feature type="transmembrane region" description="Helical" evidence="1">
    <location>
        <begin position="67"/>
        <end position="87"/>
    </location>
</feature>
<sequence>MQSKTSWFNKEIILQGFRSTGWLGIIYFLGLFFALPLRIIMFVTEEESIYRHQFFENNNLFSWNNDILTLFSGAVPVLIGIFIFRYIQTKASSDLFHSLPVNRVQLYNHFVGIGATLVVLPILLNMMILFIMVPAFDLSVYFTITDILYWAGITILINLLAYMGTVVIGMVTGISIIHGVLSYIFLFLPIGLCLLLVFSLDIFLFGFTPDFYTGPELGKLSPLSRTVYLNNMPVTWGETGIYLGLILVLFGCAILLYRKRRLEAITNPIVFPILRPIFKYGVTFCFMLFGGLYFGEVQNNFGWTVFGYVVGSIIGYLIAEMVLQKTWRVLGGFKGYLYFVVGMVVLLVAIHFDVFGYEGKVPETAEIEKIYYGSERYLYFNEAEDFGLPIEYFHEEENFENIIKLHQAIIDDKDRLKDQDLPSHPESVFIVYELKNGEKIVRDYAIPGNDYAHLLKPIYESTEYKNVRFQAMQLEASEVEKLVFEPTIGYKQREVVISDKAEIVELLSVLKEDILVQEYENYNEGTISTIRIDLVSEDPHFETYHGLTASYPGVEKWLKDKGVYENAVLTGDDFEYAILLGEQIIDINEYYTLPNNELVEKLNSLEDTTKVTNPTEILDLWKNATGDYNKGLNIAFKFKEQPHIEFRTIDDKAASSSK</sequence>
<comment type="caution">
    <text evidence="3">The sequence shown here is derived from an EMBL/GenBank/DDBJ whole genome shotgun (WGS) entry which is preliminary data.</text>
</comment>
<organism evidence="3 4">
    <name type="scientific">Bacillus mesophilus</name>
    <dbReference type="NCBI Taxonomy" id="1808955"/>
    <lineage>
        <taxon>Bacteria</taxon>
        <taxon>Bacillati</taxon>
        <taxon>Bacillota</taxon>
        <taxon>Bacilli</taxon>
        <taxon>Bacillales</taxon>
        <taxon>Bacillaceae</taxon>
        <taxon>Bacillus</taxon>
    </lineage>
</organism>
<feature type="transmembrane region" description="Helical" evidence="1">
    <location>
        <begin position="183"/>
        <end position="207"/>
    </location>
</feature>
<dbReference type="EMBL" id="JAAIWM010000003">
    <property type="protein sequence ID" value="NEY72134.1"/>
    <property type="molecule type" value="Genomic_DNA"/>
</dbReference>
<evidence type="ECO:0000256" key="1">
    <source>
        <dbReference type="SAM" id="Phobius"/>
    </source>
</evidence>
<keyword evidence="1" id="KW-0812">Transmembrane</keyword>
<feature type="transmembrane region" description="Helical" evidence="1">
    <location>
        <begin position="147"/>
        <end position="171"/>
    </location>
</feature>
<keyword evidence="4" id="KW-1185">Reference proteome</keyword>
<feature type="transmembrane region" description="Helical" evidence="1">
    <location>
        <begin position="239"/>
        <end position="257"/>
    </location>
</feature>